<protein>
    <submittedName>
        <fullName evidence="1">Protein of uncharacterized function (DUF2398)</fullName>
    </submittedName>
</protein>
<dbReference type="GeneID" id="64406312"/>
<dbReference type="RefSeq" id="WP_061787803.1">
    <property type="nucleotide sequence ID" value="NZ_CAJZDL010000197.1"/>
</dbReference>
<proteinExistence type="predicted"/>
<dbReference type="InterPro" id="IPR013494">
    <property type="entry name" value="CHP02678"/>
</dbReference>
<evidence type="ECO:0000313" key="2">
    <source>
        <dbReference type="Proteomes" id="UP000273044"/>
    </source>
</evidence>
<reference evidence="1 2" key="1">
    <citation type="submission" date="2018-12" db="EMBL/GenBank/DDBJ databases">
        <authorList>
            <consortium name="Pathogen Informatics"/>
        </authorList>
    </citation>
    <scope>NUCLEOTIDE SEQUENCE [LARGE SCALE GENOMIC DNA]</scope>
    <source>
        <strain evidence="1 2">NCTC12967</strain>
    </source>
</reference>
<dbReference type="EMBL" id="LR134406">
    <property type="protein sequence ID" value="VEH69558.1"/>
    <property type="molecule type" value="Genomic_DNA"/>
</dbReference>
<dbReference type="AlphaFoldDB" id="A0A448MWL6"/>
<evidence type="ECO:0000313" key="1">
    <source>
        <dbReference type="EMBL" id="VEH69558.1"/>
    </source>
</evidence>
<sequence length="370" mass="40441">MLGNDHSEIQAAFTGLLANPIVTPWRHPELHVLVHRHAAVLNVWAKRVGYLLVGINRCYRLRRPPIGGGVALPATTPPPRGQLVLALYTASCLEASPGESLTLQELSDDVARLAQINGGWPYDPNRRPDRQRLLAAIQLLIGHGVLEERTSGTLQNDWERTGSGIGAGYLLHRDALMLLVDTNDVDLALARRVDGGQDARGQELLRILVECQALYPQELPESHRDYLTRQRSRLVERAEELTGGRVEVRSDALVLVMPASRELPEGLVCGFPDATTLDWVTLAMIDALCPGAAGFHRVPADRVLAAAEDIHRGREKQLTVALRESATAIRDAVAGRLGELGLLRVEAGDWILAPAAGRYRDAELTSGEEE</sequence>
<dbReference type="Proteomes" id="UP000273044">
    <property type="component" value="Chromosome"/>
</dbReference>
<accession>A0A448MWL6</accession>
<dbReference type="Pfam" id="PF09661">
    <property type="entry name" value="DUF2398"/>
    <property type="match status" value="1"/>
</dbReference>
<keyword evidence="2" id="KW-1185">Reference proteome</keyword>
<organism evidence="1 2">
    <name type="scientific">Arachnia propionica</name>
    <dbReference type="NCBI Taxonomy" id="1750"/>
    <lineage>
        <taxon>Bacteria</taxon>
        <taxon>Bacillati</taxon>
        <taxon>Actinomycetota</taxon>
        <taxon>Actinomycetes</taxon>
        <taxon>Propionibacteriales</taxon>
        <taxon>Propionibacteriaceae</taxon>
        <taxon>Arachnia</taxon>
    </lineage>
</organism>
<gene>
    <name evidence="1" type="ORF">NCTC12967_00831</name>
</gene>
<name>A0A448MWL6_9ACTN</name>